<dbReference type="EMBL" id="FOSQ01000005">
    <property type="protein sequence ID" value="SFK65129.1"/>
    <property type="molecule type" value="Genomic_DNA"/>
</dbReference>
<dbReference type="STRING" id="1123062.SAMN02745775_10578"/>
<accession>A0A1I4BAU2</accession>
<name>A0A1I4BAU2_9PROT</name>
<reference evidence="2 3" key="1">
    <citation type="submission" date="2016-10" db="EMBL/GenBank/DDBJ databases">
        <authorList>
            <person name="de Groot N.N."/>
        </authorList>
    </citation>
    <scope>NUCLEOTIDE SEQUENCE [LARGE SCALE GENOMIC DNA]</scope>
    <source>
        <strain evidence="2 3">DSM 19981</strain>
    </source>
</reference>
<dbReference type="InterPro" id="IPR017439">
    <property type="entry name" value="Amidohydrolase"/>
</dbReference>
<keyword evidence="1 2" id="KW-0378">Hydrolase</keyword>
<dbReference type="Gene3D" id="3.30.70.360">
    <property type="match status" value="1"/>
</dbReference>
<dbReference type="InterPro" id="IPR002933">
    <property type="entry name" value="Peptidase_M20"/>
</dbReference>
<evidence type="ECO:0000313" key="2">
    <source>
        <dbReference type="EMBL" id="SFK65129.1"/>
    </source>
</evidence>
<evidence type="ECO:0000256" key="1">
    <source>
        <dbReference type="ARBA" id="ARBA00022801"/>
    </source>
</evidence>
<dbReference type="AlphaFoldDB" id="A0A1I4BAU2"/>
<dbReference type="GO" id="GO:0016787">
    <property type="term" value="F:hydrolase activity"/>
    <property type="evidence" value="ECO:0007669"/>
    <property type="project" value="UniProtKB-KW"/>
</dbReference>
<sequence>MHACGHDGHTTMLPGAARYLAANRDFAGTVHLIFQPAEEGRGGAKAMLDEGLFDRFPRDAIYGLHNKPTIPAGRFAIRKGPALAAADSFAVVFHGTGGHGGSAPQTATDVTVVQADVPNPINPPSRCHVHARCPIAESDPCSTQVPELRQARDGHWVAGHLGG</sequence>
<dbReference type="Pfam" id="PF01546">
    <property type="entry name" value="Peptidase_M20"/>
    <property type="match status" value="1"/>
</dbReference>
<dbReference type="Gene3D" id="3.40.630.10">
    <property type="entry name" value="Zn peptidases"/>
    <property type="match status" value="1"/>
</dbReference>
<dbReference type="PANTHER" id="PTHR11014">
    <property type="entry name" value="PEPTIDASE M20 FAMILY MEMBER"/>
    <property type="match status" value="1"/>
</dbReference>
<dbReference type="PANTHER" id="PTHR11014:SF63">
    <property type="entry name" value="METALLOPEPTIDASE, PUTATIVE (AFU_ORTHOLOGUE AFUA_6G09600)-RELATED"/>
    <property type="match status" value="1"/>
</dbReference>
<proteinExistence type="predicted"/>
<dbReference type="Proteomes" id="UP000199473">
    <property type="component" value="Unassembled WGS sequence"/>
</dbReference>
<organism evidence="2 3">
    <name type="scientific">Falsiroseomonas stagni DSM 19981</name>
    <dbReference type="NCBI Taxonomy" id="1123062"/>
    <lineage>
        <taxon>Bacteria</taxon>
        <taxon>Pseudomonadati</taxon>
        <taxon>Pseudomonadota</taxon>
        <taxon>Alphaproteobacteria</taxon>
        <taxon>Acetobacterales</taxon>
        <taxon>Roseomonadaceae</taxon>
        <taxon>Falsiroseomonas</taxon>
    </lineage>
</organism>
<keyword evidence="3" id="KW-1185">Reference proteome</keyword>
<gene>
    <name evidence="2" type="ORF">SAMN02745775_10578</name>
</gene>
<dbReference type="SUPFAM" id="SSF53187">
    <property type="entry name" value="Zn-dependent exopeptidases"/>
    <property type="match status" value="1"/>
</dbReference>
<evidence type="ECO:0000313" key="3">
    <source>
        <dbReference type="Proteomes" id="UP000199473"/>
    </source>
</evidence>
<protein>
    <submittedName>
        <fullName evidence="2">Amidohydrolase</fullName>
    </submittedName>
</protein>
<dbReference type="RefSeq" id="WP_408735408.1">
    <property type="nucleotide sequence ID" value="NZ_FOSQ01000005.1"/>
</dbReference>